<comment type="caution">
    <text evidence="2">The sequence shown here is derived from an EMBL/GenBank/DDBJ whole genome shotgun (WGS) entry which is preliminary data.</text>
</comment>
<protein>
    <submittedName>
        <fullName evidence="2">Uncharacterized protein</fullName>
    </submittedName>
</protein>
<feature type="non-terminal residue" evidence="2">
    <location>
        <position position="49"/>
    </location>
</feature>
<proteinExistence type="predicted"/>
<gene>
    <name evidence="1" type="ORF">T4A_11969</name>
    <name evidence="2" type="ORF">T4C_10415</name>
</gene>
<dbReference type="Proteomes" id="UP000054632">
    <property type="component" value="Unassembled WGS sequence"/>
</dbReference>
<dbReference type="AlphaFoldDB" id="A0A0V1GA09"/>
<evidence type="ECO:0000313" key="4">
    <source>
        <dbReference type="Proteomes" id="UP000054826"/>
    </source>
</evidence>
<evidence type="ECO:0000313" key="2">
    <source>
        <dbReference type="EMBL" id="KRY94981.1"/>
    </source>
</evidence>
<evidence type="ECO:0000313" key="3">
    <source>
        <dbReference type="Proteomes" id="UP000054632"/>
    </source>
</evidence>
<evidence type="ECO:0000313" key="1">
    <source>
        <dbReference type="EMBL" id="KRY32409.1"/>
    </source>
</evidence>
<accession>A0A0V1GA09</accession>
<dbReference type="Proteomes" id="UP000054826">
    <property type="component" value="Unassembled WGS sequence"/>
</dbReference>
<reference evidence="3 4" key="1">
    <citation type="submission" date="2015-01" db="EMBL/GenBank/DDBJ databases">
        <title>Evolution of Trichinella species and genotypes.</title>
        <authorList>
            <person name="Korhonen P.K."/>
            <person name="Edoardo P."/>
            <person name="Giuseppe L.R."/>
            <person name="Gasser R.B."/>
        </authorList>
    </citation>
    <scope>NUCLEOTIDE SEQUENCE [LARGE SCALE GENOMIC DNA]</scope>
    <source>
        <strain evidence="1">ISS13</strain>
        <strain evidence="2">ISS176</strain>
    </source>
</reference>
<dbReference type="EMBL" id="JYDV01004938">
    <property type="protein sequence ID" value="KRY94981.1"/>
    <property type="molecule type" value="Genomic_DNA"/>
</dbReference>
<organism evidence="2 4">
    <name type="scientific">Trichinella pseudospiralis</name>
    <name type="common">Parasitic roundworm</name>
    <dbReference type="NCBI Taxonomy" id="6337"/>
    <lineage>
        <taxon>Eukaryota</taxon>
        <taxon>Metazoa</taxon>
        <taxon>Ecdysozoa</taxon>
        <taxon>Nematoda</taxon>
        <taxon>Enoplea</taxon>
        <taxon>Dorylaimia</taxon>
        <taxon>Trichinellida</taxon>
        <taxon>Trichinellidae</taxon>
        <taxon>Trichinella</taxon>
    </lineage>
</organism>
<name>A0A0V1GA09_TRIPS</name>
<sequence length="49" mass="5483">MSTPVLFAHSITFWENKSTGGMRAGVSTFAYLVYHIRFWDGNSPTGMRG</sequence>
<dbReference type="EMBL" id="JYDR01005157">
    <property type="protein sequence ID" value="KRY32409.1"/>
    <property type="molecule type" value="Genomic_DNA"/>
</dbReference>